<evidence type="ECO:0000256" key="2">
    <source>
        <dbReference type="PROSITE-ProRule" id="PRU01091"/>
    </source>
</evidence>
<sequence length="244" mass="28159">MKAYHSLVVFIIILTCAALSSMHSYRSAEREMVADMNQALRQTLAEKHDEAITLDTIQAYRSYLRIAALRKNSIVCYALGDEDNRLSTQPMRRKGMKADIEFQGLANCSMASVFAFSDQRLPLSFSAMALLWALFSIGYFKRQHKGMQVYGNLMFSEAENRFYTLSHQMVKLTPMQHALLLMFFQNPCHQLTKQHICEALWPKKPDASDTLYTLIKRIKPVLETEGRLKVTSERGRDYRLEIMK</sequence>
<keyword evidence="3" id="KW-0812">Transmembrane</keyword>
<dbReference type="GO" id="GO:0006355">
    <property type="term" value="P:regulation of DNA-templated transcription"/>
    <property type="evidence" value="ECO:0007669"/>
    <property type="project" value="InterPro"/>
</dbReference>
<dbReference type="AlphaFoldDB" id="A0AAW4NMI3"/>
<evidence type="ECO:0000259" key="4">
    <source>
        <dbReference type="PROSITE" id="PS51755"/>
    </source>
</evidence>
<dbReference type="Proteomes" id="UP001196873">
    <property type="component" value="Unassembled WGS sequence"/>
</dbReference>
<evidence type="ECO:0000313" key="6">
    <source>
        <dbReference type="Proteomes" id="UP001196873"/>
    </source>
</evidence>
<evidence type="ECO:0000256" key="3">
    <source>
        <dbReference type="SAM" id="Phobius"/>
    </source>
</evidence>
<reference evidence="5" key="1">
    <citation type="submission" date="2021-07" db="EMBL/GenBank/DDBJ databases">
        <title>Genomic diversity and antimicrobial resistance of Prevotella spp. isolated from chronic lung disease airways.</title>
        <authorList>
            <person name="Webb K.A."/>
            <person name="Olagoke O.S."/>
            <person name="Baird T."/>
            <person name="Neill J."/>
            <person name="Pham A."/>
            <person name="Wells T.J."/>
            <person name="Ramsay K.A."/>
            <person name="Bell S.C."/>
            <person name="Sarovich D.S."/>
            <person name="Price E.P."/>
        </authorList>
    </citation>
    <scope>NUCLEOTIDE SEQUENCE</scope>
    <source>
        <strain evidence="5">SCHI0047.S.3</strain>
    </source>
</reference>
<dbReference type="SMART" id="SM00862">
    <property type="entry name" value="Trans_reg_C"/>
    <property type="match status" value="1"/>
</dbReference>
<dbReference type="InterPro" id="IPR001867">
    <property type="entry name" value="OmpR/PhoB-type_DNA-bd"/>
</dbReference>
<feature type="DNA-binding region" description="OmpR/PhoB-type" evidence="2">
    <location>
        <begin position="145"/>
        <end position="242"/>
    </location>
</feature>
<dbReference type="GO" id="GO:0000160">
    <property type="term" value="P:phosphorelay signal transduction system"/>
    <property type="evidence" value="ECO:0007669"/>
    <property type="project" value="InterPro"/>
</dbReference>
<dbReference type="PROSITE" id="PS51755">
    <property type="entry name" value="OMPR_PHOB"/>
    <property type="match status" value="1"/>
</dbReference>
<comment type="caution">
    <text evidence="5">The sequence shown here is derived from an EMBL/GenBank/DDBJ whole genome shotgun (WGS) entry which is preliminary data.</text>
</comment>
<feature type="domain" description="OmpR/PhoB-type" evidence="4">
    <location>
        <begin position="145"/>
        <end position="242"/>
    </location>
</feature>
<dbReference type="EMBL" id="JAHXRF010000003">
    <property type="protein sequence ID" value="MBW4864904.1"/>
    <property type="molecule type" value="Genomic_DNA"/>
</dbReference>
<dbReference type="RefSeq" id="WP_219425105.1">
    <property type="nucleotide sequence ID" value="NZ_JAHXQY010000003.1"/>
</dbReference>
<dbReference type="Pfam" id="PF00486">
    <property type="entry name" value="Trans_reg_C"/>
    <property type="match status" value="1"/>
</dbReference>
<feature type="transmembrane region" description="Helical" evidence="3">
    <location>
        <begin position="6"/>
        <end position="25"/>
    </location>
</feature>
<organism evidence="5 6">
    <name type="scientific">Segatella salivae</name>
    <dbReference type="NCBI Taxonomy" id="228604"/>
    <lineage>
        <taxon>Bacteria</taxon>
        <taxon>Pseudomonadati</taxon>
        <taxon>Bacteroidota</taxon>
        <taxon>Bacteroidia</taxon>
        <taxon>Bacteroidales</taxon>
        <taxon>Prevotellaceae</taxon>
        <taxon>Segatella</taxon>
    </lineage>
</organism>
<gene>
    <name evidence="5" type="ORF">KZY68_02480</name>
</gene>
<evidence type="ECO:0000313" key="5">
    <source>
        <dbReference type="EMBL" id="MBW4864904.1"/>
    </source>
</evidence>
<keyword evidence="3" id="KW-0472">Membrane</keyword>
<keyword evidence="1 2" id="KW-0238">DNA-binding</keyword>
<keyword evidence="3" id="KW-1133">Transmembrane helix</keyword>
<name>A0AAW4NMI3_9BACT</name>
<feature type="transmembrane region" description="Helical" evidence="3">
    <location>
        <begin position="123"/>
        <end position="140"/>
    </location>
</feature>
<proteinExistence type="predicted"/>
<evidence type="ECO:0000256" key="1">
    <source>
        <dbReference type="ARBA" id="ARBA00023125"/>
    </source>
</evidence>
<accession>A0AAW4NMI3</accession>
<dbReference type="GO" id="GO:0003677">
    <property type="term" value="F:DNA binding"/>
    <property type="evidence" value="ECO:0007669"/>
    <property type="project" value="UniProtKB-UniRule"/>
</dbReference>
<protein>
    <submittedName>
        <fullName evidence="5">Helix-turn-helix domain-containing protein</fullName>
    </submittedName>
</protein>